<dbReference type="AlphaFoldDB" id="A0A1F6CNJ6"/>
<dbReference type="InterPro" id="IPR033717">
    <property type="entry name" value="UDPK"/>
</dbReference>
<dbReference type="Gene3D" id="1.10.287.3610">
    <property type="match status" value="1"/>
</dbReference>
<evidence type="ECO:0000256" key="8">
    <source>
        <dbReference type="ARBA" id="ARBA00022777"/>
    </source>
</evidence>
<evidence type="ECO:0000256" key="16">
    <source>
        <dbReference type="PIRSR" id="PIRSR600829-2"/>
    </source>
</evidence>
<evidence type="ECO:0000256" key="13">
    <source>
        <dbReference type="ARBA" id="ARBA00023209"/>
    </source>
</evidence>
<evidence type="ECO:0000256" key="12">
    <source>
        <dbReference type="ARBA" id="ARBA00023136"/>
    </source>
</evidence>
<evidence type="ECO:0000256" key="17">
    <source>
        <dbReference type="PIRSR" id="PIRSR600829-3"/>
    </source>
</evidence>
<name>A0A1F6CNJ6_9BACT</name>
<feature type="binding site" evidence="17">
    <location>
        <position position="24"/>
    </location>
    <ligand>
        <name>ATP</name>
        <dbReference type="ChEBI" id="CHEBI:30616"/>
    </ligand>
</feature>
<comment type="similarity">
    <text evidence="2">Belongs to the bacterial diacylglycerol kinase family.</text>
</comment>
<dbReference type="GO" id="GO:0005524">
    <property type="term" value="F:ATP binding"/>
    <property type="evidence" value="ECO:0007669"/>
    <property type="project" value="UniProtKB-KW"/>
</dbReference>
<keyword evidence="4" id="KW-0444">Lipid biosynthesis</keyword>
<feature type="binding site" evidence="17">
    <location>
        <begin position="81"/>
        <end position="83"/>
    </location>
    <ligand>
        <name>ATP</name>
        <dbReference type="ChEBI" id="CHEBI:30616"/>
    </ligand>
</feature>
<feature type="binding site" evidence="18">
    <location>
        <position position="24"/>
    </location>
    <ligand>
        <name>a divalent metal cation</name>
        <dbReference type="ChEBI" id="CHEBI:60240"/>
    </ligand>
</feature>
<keyword evidence="13" id="KW-0594">Phospholipid biosynthesis</keyword>
<keyword evidence="3" id="KW-1003">Cell membrane</keyword>
<evidence type="ECO:0000256" key="2">
    <source>
        <dbReference type="ARBA" id="ARBA00005967"/>
    </source>
</evidence>
<evidence type="ECO:0000313" key="20">
    <source>
        <dbReference type="EMBL" id="OGG50630.1"/>
    </source>
</evidence>
<keyword evidence="18" id="KW-0460">Magnesium</keyword>
<evidence type="ECO:0000256" key="11">
    <source>
        <dbReference type="ARBA" id="ARBA00023098"/>
    </source>
</evidence>
<comment type="subcellular location">
    <subcellularLocation>
        <location evidence="1">Cell membrane</location>
        <topology evidence="1">Multi-pass membrane protein</topology>
    </subcellularLocation>
</comment>
<proteinExistence type="inferred from homology"/>
<evidence type="ECO:0000256" key="5">
    <source>
        <dbReference type="ARBA" id="ARBA00022679"/>
    </source>
</evidence>
<keyword evidence="9 17" id="KW-0067">ATP-binding</keyword>
<feature type="transmembrane region" description="Helical" evidence="19">
    <location>
        <begin position="92"/>
        <end position="113"/>
    </location>
</feature>
<accession>A0A1F6CNJ6</accession>
<dbReference type="EMBL" id="MFKW01000046">
    <property type="protein sequence ID" value="OGG50630.1"/>
    <property type="molecule type" value="Genomic_DNA"/>
</dbReference>
<evidence type="ECO:0000256" key="18">
    <source>
        <dbReference type="PIRSR" id="PIRSR600829-4"/>
    </source>
</evidence>
<evidence type="ECO:0000256" key="3">
    <source>
        <dbReference type="ARBA" id="ARBA00022475"/>
    </source>
</evidence>
<evidence type="ECO:0000256" key="7">
    <source>
        <dbReference type="ARBA" id="ARBA00022741"/>
    </source>
</evidence>
<comment type="cofactor">
    <cofactor evidence="18">
        <name>Mg(2+)</name>
        <dbReference type="ChEBI" id="CHEBI:18420"/>
    </cofactor>
    <text evidence="18">Mn(2+), Zn(2+), Cd(2+) and Co(2+) support activity to lesser extents.</text>
</comment>
<dbReference type="Pfam" id="PF01219">
    <property type="entry name" value="DAGK_prokar"/>
    <property type="match status" value="1"/>
</dbReference>
<gene>
    <name evidence="20" type="ORF">A2704_00025</name>
</gene>
<feature type="binding site" evidence="17">
    <location>
        <position position="72"/>
    </location>
    <ligand>
        <name>ATP</name>
        <dbReference type="ChEBI" id="CHEBI:30616"/>
    </ligand>
</feature>
<keyword evidence="7 17" id="KW-0547">Nucleotide-binding</keyword>
<dbReference type="InterPro" id="IPR036945">
    <property type="entry name" value="DAGK_sf"/>
</dbReference>
<dbReference type="GO" id="GO:0008654">
    <property type="term" value="P:phospholipid biosynthetic process"/>
    <property type="evidence" value="ECO:0007669"/>
    <property type="project" value="UniProtKB-KW"/>
</dbReference>
<evidence type="ECO:0000256" key="19">
    <source>
        <dbReference type="SAM" id="Phobius"/>
    </source>
</evidence>
<dbReference type="PANTHER" id="PTHR34299:SF1">
    <property type="entry name" value="DIACYLGLYCEROL KINASE"/>
    <property type="match status" value="1"/>
</dbReference>
<sequence>MSFQKKIQNIRPSLRAIVLLFQEELSFKVLALCGTVTLVLSYFLEISRIEFLIVVLTIGTVLAVEALNTAIEELCDHVTPEEHFRIGKIKDIGSGASVLVLCAALVVGLVIFIPHLTALS</sequence>
<dbReference type="InterPro" id="IPR000829">
    <property type="entry name" value="DAGK"/>
</dbReference>
<evidence type="ECO:0000256" key="14">
    <source>
        <dbReference type="ARBA" id="ARBA00023264"/>
    </source>
</evidence>
<comment type="caution">
    <text evidence="20">The sequence shown here is derived from an EMBL/GenBank/DDBJ whole genome shotgun (WGS) entry which is preliminary data.</text>
</comment>
<evidence type="ECO:0000313" key="21">
    <source>
        <dbReference type="Proteomes" id="UP000176445"/>
    </source>
</evidence>
<evidence type="ECO:0000256" key="10">
    <source>
        <dbReference type="ARBA" id="ARBA00022989"/>
    </source>
</evidence>
<feature type="binding site" evidence="17">
    <location>
        <begin position="90"/>
        <end position="91"/>
    </location>
    <ligand>
        <name>ATP</name>
        <dbReference type="ChEBI" id="CHEBI:30616"/>
    </ligand>
</feature>
<reference evidence="20 21" key="1">
    <citation type="journal article" date="2016" name="Nat. Commun.">
        <title>Thousands of microbial genomes shed light on interconnected biogeochemical processes in an aquifer system.</title>
        <authorList>
            <person name="Anantharaman K."/>
            <person name="Brown C.T."/>
            <person name="Hug L.A."/>
            <person name="Sharon I."/>
            <person name="Castelle C.J."/>
            <person name="Probst A.J."/>
            <person name="Thomas B.C."/>
            <person name="Singh A."/>
            <person name="Wilkins M.J."/>
            <person name="Karaoz U."/>
            <person name="Brodie E.L."/>
            <person name="Williams K.H."/>
            <person name="Hubbard S.S."/>
            <person name="Banfield J.F."/>
        </authorList>
    </citation>
    <scope>NUCLEOTIDE SEQUENCE [LARGE SCALE GENOMIC DNA]</scope>
</reference>
<keyword evidence="12 19" id="KW-0472">Membrane</keyword>
<feature type="binding site" evidence="16">
    <location>
        <position position="65"/>
    </location>
    <ligand>
        <name>substrate</name>
    </ligand>
</feature>
<keyword evidence="10 19" id="KW-1133">Transmembrane helix</keyword>
<keyword evidence="5" id="KW-0808">Transferase</keyword>
<keyword evidence="11" id="KW-0443">Lipid metabolism</keyword>
<dbReference type="GO" id="GO:0005886">
    <property type="term" value="C:plasma membrane"/>
    <property type="evidence" value="ECO:0007669"/>
    <property type="project" value="UniProtKB-SubCell"/>
</dbReference>
<dbReference type="Proteomes" id="UP000176445">
    <property type="component" value="Unassembled WGS sequence"/>
</dbReference>
<evidence type="ECO:0000256" key="15">
    <source>
        <dbReference type="PIRSR" id="PIRSR600829-1"/>
    </source>
</evidence>
<dbReference type="PANTHER" id="PTHR34299">
    <property type="entry name" value="DIACYLGLYCEROL KINASE"/>
    <property type="match status" value="1"/>
</dbReference>
<keyword evidence="18" id="KW-0479">Metal-binding</keyword>
<evidence type="ECO:0000256" key="1">
    <source>
        <dbReference type="ARBA" id="ARBA00004651"/>
    </source>
</evidence>
<feature type="binding site" evidence="18">
    <location>
        <position position="72"/>
    </location>
    <ligand>
        <name>a divalent metal cation</name>
        <dbReference type="ChEBI" id="CHEBI:60240"/>
    </ligand>
</feature>
<dbReference type="GO" id="GO:0016301">
    <property type="term" value="F:kinase activity"/>
    <property type="evidence" value="ECO:0007669"/>
    <property type="project" value="UniProtKB-KW"/>
</dbReference>
<evidence type="ECO:0000256" key="6">
    <source>
        <dbReference type="ARBA" id="ARBA00022692"/>
    </source>
</evidence>
<evidence type="ECO:0000256" key="4">
    <source>
        <dbReference type="ARBA" id="ARBA00022516"/>
    </source>
</evidence>
<evidence type="ECO:0008006" key="22">
    <source>
        <dbReference type="Google" id="ProtNLM"/>
    </source>
</evidence>
<keyword evidence="8" id="KW-0418">Kinase</keyword>
<feature type="transmembrane region" description="Helical" evidence="19">
    <location>
        <begin position="25"/>
        <end position="43"/>
    </location>
</feature>
<feature type="active site" description="Proton acceptor" evidence="15">
    <location>
        <position position="65"/>
    </location>
</feature>
<protein>
    <recommendedName>
        <fullName evidence="22">Diacylglycerol kinase</fullName>
    </recommendedName>
</protein>
<organism evidence="20 21">
    <name type="scientific">Candidatus Kaiserbacteria bacterium RIFCSPHIGHO2_01_FULL_54_36b</name>
    <dbReference type="NCBI Taxonomy" id="1798483"/>
    <lineage>
        <taxon>Bacteria</taxon>
        <taxon>Candidatus Kaiseribacteriota</taxon>
    </lineage>
</organism>
<dbReference type="GO" id="GO:0046872">
    <property type="term" value="F:metal ion binding"/>
    <property type="evidence" value="ECO:0007669"/>
    <property type="project" value="UniProtKB-KW"/>
</dbReference>
<feature type="transmembrane region" description="Helical" evidence="19">
    <location>
        <begin position="49"/>
        <end position="71"/>
    </location>
</feature>
<feature type="binding site" evidence="16">
    <location>
        <position position="94"/>
    </location>
    <ligand>
        <name>substrate</name>
    </ligand>
</feature>
<dbReference type="CDD" id="cd14265">
    <property type="entry name" value="UDPK_IM_like"/>
    <property type="match status" value="1"/>
</dbReference>
<keyword evidence="14" id="KW-1208">Phospholipid metabolism</keyword>
<keyword evidence="6 19" id="KW-0812">Transmembrane</keyword>
<evidence type="ECO:0000256" key="9">
    <source>
        <dbReference type="ARBA" id="ARBA00022840"/>
    </source>
</evidence>